<dbReference type="SUPFAM" id="SSF53448">
    <property type="entry name" value="Nucleotide-diphospho-sugar transferases"/>
    <property type="match status" value="1"/>
</dbReference>
<organism evidence="2 3">
    <name type="scientific">Bernardetia litoralis (strain ATCC 23117 / DSM 6794 / NBRC 15988 / NCIMB 1366 / Fx l1 / Sio-4)</name>
    <name type="common">Flexibacter litoralis</name>
    <dbReference type="NCBI Taxonomy" id="880071"/>
    <lineage>
        <taxon>Bacteria</taxon>
        <taxon>Pseudomonadati</taxon>
        <taxon>Bacteroidota</taxon>
        <taxon>Cytophagia</taxon>
        <taxon>Cytophagales</taxon>
        <taxon>Bernardetiaceae</taxon>
        <taxon>Bernardetia</taxon>
    </lineage>
</organism>
<evidence type="ECO:0000313" key="2">
    <source>
        <dbReference type="EMBL" id="AFM04283.1"/>
    </source>
</evidence>
<dbReference type="EMBL" id="CP003345">
    <property type="protein sequence ID" value="AFM04283.1"/>
    <property type="molecule type" value="Genomic_DNA"/>
</dbReference>
<keyword evidence="3" id="KW-1185">Reference proteome</keyword>
<protein>
    <submittedName>
        <fullName evidence="2">Glycosyl transferase</fullName>
    </submittedName>
</protein>
<dbReference type="Gene3D" id="3.90.550.10">
    <property type="entry name" value="Spore Coat Polysaccharide Biosynthesis Protein SpsA, Chain A"/>
    <property type="match status" value="1"/>
</dbReference>
<evidence type="ECO:0000313" key="3">
    <source>
        <dbReference type="Proteomes" id="UP000006054"/>
    </source>
</evidence>
<dbReference type="RefSeq" id="WP_014797735.1">
    <property type="nucleotide sequence ID" value="NC_018018.1"/>
</dbReference>
<name>I4AJZ8_BERLS</name>
<keyword evidence="2" id="KW-0808">Transferase</keyword>
<gene>
    <name evidence="2" type="ordered locus">Fleli_1890</name>
</gene>
<dbReference type="InterPro" id="IPR029044">
    <property type="entry name" value="Nucleotide-diphossugar_trans"/>
</dbReference>
<proteinExistence type="predicted"/>
<dbReference type="GO" id="GO:0016758">
    <property type="term" value="F:hexosyltransferase activity"/>
    <property type="evidence" value="ECO:0007669"/>
    <property type="project" value="UniProtKB-ARBA"/>
</dbReference>
<dbReference type="OrthoDB" id="6307329at2"/>
<dbReference type="InterPro" id="IPR001173">
    <property type="entry name" value="Glyco_trans_2-like"/>
</dbReference>
<accession>I4AJZ8</accession>
<reference evidence="3" key="1">
    <citation type="submission" date="2012-06" db="EMBL/GenBank/DDBJ databases">
        <title>The complete genome of Flexibacter litoralis DSM 6794.</title>
        <authorList>
            <person name="Lucas S."/>
            <person name="Copeland A."/>
            <person name="Lapidus A."/>
            <person name="Glavina del Rio T."/>
            <person name="Dalin E."/>
            <person name="Tice H."/>
            <person name="Bruce D."/>
            <person name="Goodwin L."/>
            <person name="Pitluck S."/>
            <person name="Peters L."/>
            <person name="Ovchinnikova G."/>
            <person name="Lu M."/>
            <person name="Kyrpides N."/>
            <person name="Mavromatis K."/>
            <person name="Ivanova N."/>
            <person name="Brettin T."/>
            <person name="Detter J.C."/>
            <person name="Han C."/>
            <person name="Larimer F."/>
            <person name="Land M."/>
            <person name="Hauser L."/>
            <person name="Markowitz V."/>
            <person name="Cheng J.-F."/>
            <person name="Hugenholtz P."/>
            <person name="Woyke T."/>
            <person name="Wu D."/>
            <person name="Spring S."/>
            <person name="Lang E."/>
            <person name="Kopitz M."/>
            <person name="Brambilla E."/>
            <person name="Klenk H.-P."/>
            <person name="Eisen J.A."/>
        </authorList>
    </citation>
    <scope>NUCLEOTIDE SEQUENCE [LARGE SCALE GENOMIC DNA]</scope>
    <source>
        <strain evidence="3">ATCC 23117 / DSM 6794 / NBRC 15988 / NCIMB 1366 / Sio-4</strain>
    </source>
</reference>
<dbReference type="Proteomes" id="UP000006054">
    <property type="component" value="Chromosome"/>
</dbReference>
<feature type="domain" description="Glycosyltransferase 2-like" evidence="1">
    <location>
        <begin position="5"/>
        <end position="164"/>
    </location>
</feature>
<evidence type="ECO:0000259" key="1">
    <source>
        <dbReference type="Pfam" id="PF00535"/>
    </source>
</evidence>
<dbReference type="KEGG" id="fli:Fleli_1890"/>
<dbReference type="AlphaFoldDB" id="I4AJZ8"/>
<dbReference type="Pfam" id="PF00535">
    <property type="entry name" value="Glycos_transf_2"/>
    <property type="match status" value="1"/>
</dbReference>
<dbReference type="PANTHER" id="PTHR22916">
    <property type="entry name" value="GLYCOSYLTRANSFERASE"/>
    <property type="match status" value="1"/>
</dbReference>
<dbReference type="HOGENOM" id="CLU_025996_0_0_10"/>
<dbReference type="eggNOG" id="COG1215">
    <property type="taxonomic scope" value="Bacteria"/>
</dbReference>
<dbReference type="PANTHER" id="PTHR22916:SF3">
    <property type="entry name" value="UDP-GLCNAC:BETAGAL BETA-1,3-N-ACETYLGLUCOSAMINYLTRANSFERASE-LIKE PROTEIN 1"/>
    <property type="match status" value="1"/>
</dbReference>
<sequence length="317" mass="36489">MKLISIIIPAYNCQYFIEETVDSVLNQSIGIENLEIIIINDGSKDDTLNILKEYEKQNQIILVDTPNRGVSAAREAGRNIAKGQYIQYLDSDDLLTSQKIEIQYKALEENKADIAYGDWQNFSEKEGRKTYLEKIERQIKGDEEIALFTDFWCPPAAILYSKSIVDKIGTWNMELPIIQDARYFLDAAIQKGKFIYTKGIMAEYRVSEGTSLSQRHGEVKFVNDVFTNAKQIHELWKDDLGSRKDKAEAIISCYRYCIQVFGVNNEEHLFEEAISKIYEIDAHFIPQKSKPMKYLSTVLGYAKAERLANSYRKIRKG</sequence>
<dbReference type="STRING" id="880071.Fleli_1890"/>